<evidence type="ECO:0000313" key="1">
    <source>
        <dbReference type="Proteomes" id="UP000504612"/>
    </source>
</evidence>
<evidence type="ECO:0000313" key="2">
    <source>
        <dbReference type="RefSeq" id="XP_026550055.1"/>
    </source>
</evidence>
<dbReference type="RefSeq" id="XP_026550055.1">
    <property type="nucleotide sequence ID" value="XM_026694270.1"/>
</dbReference>
<protein>
    <submittedName>
        <fullName evidence="2">E3 ubiquitin-protein ligase RNF31-like</fullName>
    </submittedName>
</protein>
<dbReference type="GeneID" id="113432052"/>
<sequence length="129" mass="14297">GGRDVLRLYGYSEQKPDGLYFPDSQSEPDIPQVASVTVDVMLLRAELNLVLLETHPNPQVLQELMDQGLQVNQTADAGSLNPLLTMIRTGNGRKSHRGLVVSCHVPGAYFVRQTRFVIKPGWQMLAGLR</sequence>
<dbReference type="Proteomes" id="UP000504612">
    <property type="component" value="Unplaced"/>
</dbReference>
<gene>
    <name evidence="2" type="primary">LOC113432052</name>
</gene>
<keyword evidence="1" id="KW-1185">Reference proteome</keyword>
<dbReference type="AlphaFoldDB" id="A0A6J1W4I7"/>
<feature type="non-terminal residue" evidence="2">
    <location>
        <position position="1"/>
    </location>
</feature>
<dbReference type="Gene3D" id="1.20.58.2190">
    <property type="match status" value="1"/>
</dbReference>
<name>A0A6J1W4I7_9SAUR</name>
<organism evidence="1 2">
    <name type="scientific">Notechis scutatus</name>
    <name type="common">mainland tiger snake</name>
    <dbReference type="NCBI Taxonomy" id="8663"/>
    <lineage>
        <taxon>Eukaryota</taxon>
        <taxon>Metazoa</taxon>
        <taxon>Chordata</taxon>
        <taxon>Craniata</taxon>
        <taxon>Vertebrata</taxon>
        <taxon>Euteleostomi</taxon>
        <taxon>Lepidosauria</taxon>
        <taxon>Squamata</taxon>
        <taxon>Bifurcata</taxon>
        <taxon>Unidentata</taxon>
        <taxon>Episquamata</taxon>
        <taxon>Toxicofera</taxon>
        <taxon>Serpentes</taxon>
        <taxon>Colubroidea</taxon>
        <taxon>Elapidae</taxon>
        <taxon>Hydrophiinae</taxon>
        <taxon>Notechis</taxon>
    </lineage>
</organism>
<proteinExistence type="predicted"/>
<reference evidence="2" key="1">
    <citation type="submission" date="2025-08" db="UniProtKB">
        <authorList>
            <consortium name="RefSeq"/>
        </authorList>
    </citation>
    <scope>IDENTIFICATION</scope>
</reference>
<accession>A0A6J1W4I7</accession>
<dbReference type="KEGG" id="nss:113432052"/>